<evidence type="ECO:0008006" key="5">
    <source>
        <dbReference type="Google" id="ProtNLM"/>
    </source>
</evidence>
<dbReference type="AlphaFoldDB" id="A0A1C0YX24"/>
<gene>
    <name evidence="3" type="ORF">A6K76_08245</name>
</gene>
<dbReference type="EMBL" id="MATO01000024">
    <property type="protein sequence ID" value="OCS91711.1"/>
    <property type="molecule type" value="Genomic_DNA"/>
</dbReference>
<evidence type="ECO:0000259" key="2">
    <source>
        <dbReference type="Pfam" id="PF07510"/>
    </source>
</evidence>
<dbReference type="Pfam" id="PF03235">
    <property type="entry name" value="GmrSD_N"/>
    <property type="match status" value="1"/>
</dbReference>
<reference evidence="3 4" key="1">
    <citation type="submission" date="2016-07" db="EMBL/GenBank/DDBJ databases">
        <title>Caryophanon latum genome sequencing.</title>
        <authorList>
            <person name="Verma A."/>
            <person name="Pal Y."/>
            <person name="Krishnamurthi S."/>
        </authorList>
    </citation>
    <scope>NUCLEOTIDE SEQUENCE [LARGE SCALE GENOMIC DNA]</scope>
    <source>
        <strain evidence="3 4">DSM 14151</strain>
    </source>
</reference>
<keyword evidence="4" id="KW-1185">Reference proteome</keyword>
<dbReference type="PANTHER" id="PTHR35149:SF2">
    <property type="entry name" value="DUF262 DOMAIN-CONTAINING PROTEIN"/>
    <property type="match status" value="1"/>
</dbReference>
<accession>A0A1C0YX24</accession>
<dbReference type="OrthoDB" id="9798761at2"/>
<dbReference type="PANTHER" id="PTHR35149">
    <property type="entry name" value="SLL5132 PROTEIN"/>
    <property type="match status" value="1"/>
</dbReference>
<evidence type="ECO:0000259" key="1">
    <source>
        <dbReference type="Pfam" id="PF03235"/>
    </source>
</evidence>
<evidence type="ECO:0000313" key="4">
    <source>
        <dbReference type="Proteomes" id="UP000093482"/>
    </source>
</evidence>
<sequence>MKANETNLQEIIEGSKQYIIPMFQRTYSWDTKQWLTLWEDLTELVDEDQQYENHFIGSIVSIPINVSPTGLQQFVVIDGQQRLTSLLILLSVIRDKAEEDGLSNLAAEINATMLVNSFKSGEEYFKLLPTQVDKDIFKRIIKNEVTDIDQSSGLVKCYNYFKNKLNDLTIDVEQLKNGVLHNLSLVSIVLSPDDNPYLVFESLNAKGQPLTEADLIRNYLFMRIEPSEQEEMYQGYWLPMQTNLGNSLTEFIRHFLMGVNLHVKQKDVYVKVKQQAEKANVIEYLKELAVFATYYDKLLHPEKEANEKIRYYLKRIQQFEARTAFPFLLYIYRDYDTKKYSLEQFIEILAIIDNFIVRRYVCNIESKPLNKMFGSLYNQLKPFSEADSIHELKAFLQVRGYPKDTEVLHELKNSPLYGSGDKREKCKFILSVLEETYGHKEKVGLLDATLEHIMPQTLTESWENELGGNFEDVHEKYLHVIGNLTLTGYNSELSNESFTTKKKYYAKSNFELNKDLVKYTTWDEQAINNRAEKLYEKFLVAWPYLGLASVKDNDVTGSSPRLLFIGDETIKVKVWREVLEHTLMFIYKHRLDYYKELLKTRSLLILIEKTAEMRSPKQLPNSHYIEANFSEKSIYTTCKKLFVDAGFDAESWGVEVEIK</sequence>
<dbReference type="InterPro" id="IPR004919">
    <property type="entry name" value="GmrSD_N"/>
</dbReference>
<organism evidence="3 4">
    <name type="scientific">Caryophanon latum</name>
    <dbReference type="NCBI Taxonomy" id="33977"/>
    <lineage>
        <taxon>Bacteria</taxon>
        <taxon>Bacillati</taxon>
        <taxon>Bacillota</taxon>
        <taxon>Bacilli</taxon>
        <taxon>Bacillales</taxon>
        <taxon>Caryophanaceae</taxon>
        <taxon>Caryophanon</taxon>
    </lineage>
</organism>
<feature type="domain" description="GmrSD restriction endonucleases N-terminal" evidence="1">
    <location>
        <begin position="9"/>
        <end position="221"/>
    </location>
</feature>
<dbReference type="Pfam" id="PF07510">
    <property type="entry name" value="GmrSD_C"/>
    <property type="match status" value="1"/>
</dbReference>
<dbReference type="InterPro" id="IPR011089">
    <property type="entry name" value="GmrSD_C"/>
</dbReference>
<comment type="caution">
    <text evidence="3">The sequence shown here is derived from an EMBL/GenBank/DDBJ whole genome shotgun (WGS) entry which is preliminary data.</text>
</comment>
<name>A0A1C0YX24_9BACL</name>
<dbReference type="Proteomes" id="UP000093482">
    <property type="component" value="Unassembled WGS sequence"/>
</dbReference>
<protein>
    <recommendedName>
        <fullName evidence="5">DUF262 domain-containing protein</fullName>
    </recommendedName>
</protein>
<evidence type="ECO:0000313" key="3">
    <source>
        <dbReference type="EMBL" id="OCS91711.1"/>
    </source>
</evidence>
<dbReference type="RefSeq" id="WP_066463088.1">
    <property type="nucleotide sequence ID" value="NZ_MATO01000024.1"/>
</dbReference>
<feature type="domain" description="GmrSD restriction endonucleases C-terminal" evidence="2">
    <location>
        <begin position="401"/>
        <end position="536"/>
    </location>
</feature>
<proteinExistence type="predicted"/>